<reference evidence="2" key="1">
    <citation type="journal article" date="2019" name="Int. J. Syst. Evol. Microbiol.">
        <title>The Global Catalogue of Microorganisms (GCM) 10K type strain sequencing project: providing services to taxonomists for standard genome sequencing and annotation.</title>
        <authorList>
            <consortium name="The Broad Institute Genomics Platform"/>
            <consortium name="The Broad Institute Genome Sequencing Center for Infectious Disease"/>
            <person name="Wu L."/>
            <person name="Ma J."/>
        </authorList>
    </citation>
    <scope>NUCLEOTIDE SEQUENCE [LARGE SCALE GENOMIC DNA]</scope>
    <source>
        <strain evidence="2">CGMCC 4.7277</strain>
    </source>
</reference>
<proteinExistence type="predicted"/>
<protein>
    <submittedName>
        <fullName evidence="1">Uncharacterized protein</fullName>
    </submittedName>
</protein>
<dbReference type="Proteomes" id="UP001596084">
    <property type="component" value="Unassembled WGS sequence"/>
</dbReference>
<sequence length="76" mass="7756">IADSWDTIATVTQDASAGCPPSPGTLSAMNVESLSAISGMRRRHIADTQPADVNVGYGASISDSPLSAVSLIRSPL</sequence>
<evidence type="ECO:0000313" key="1">
    <source>
        <dbReference type="EMBL" id="MFC5522513.1"/>
    </source>
</evidence>
<gene>
    <name evidence="1" type="ORF">ACFPP7_16580</name>
</gene>
<organism evidence="1 2">
    <name type="scientific">Polaromonas jejuensis</name>
    <dbReference type="NCBI Taxonomy" id="457502"/>
    <lineage>
        <taxon>Bacteria</taxon>
        <taxon>Pseudomonadati</taxon>
        <taxon>Pseudomonadota</taxon>
        <taxon>Betaproteobacteria</taxon>
        <taxon>Burkholderiales</taxon>
        <taxon>Comamonadaceae</taxon>
        <taxon>Polaromonas</taxon>
    </lineage>
</organism>
<comment type="caution">
    <text evidence="1">The sequence shown here is derived from an EMBL/GenBank/DDBJ whole genome shotgun (WGS) entry which is preliminary data.</text>
</comment>
<dbReference type="EMBL" id="JBHSMX010000026">
    <property type="protein sequence ID" value="MFC5522513.1"/>
    <property type="molecule type" value="Genomic_DNA"/>
</dbReference>
<feature type="non-terminal residue" evidence="1">
    <location>
        <position position="1"/>
    </location>
</feature>
<keyword evidence="2" id="KW-1185">Reference proteome</keyword>
<accession>A0ABW0QCZ0</accession>
<evidence type="ECO:0000313" key="2">
    <source>
        <dbReference type="Proteomes" id="UP001596084"/>
    </source>
</evidence>
<name>A0ABW0QCZ0_9BURK</name>